<protein>
    <submittedName>
        <fullName evidence="2">Uncharacterized protein</fullName>
    </submittedName>
</protein>
<keyword evidence="3" id="KW-1185">Reference proteome</keyword>
<organism evidence="2 3">
    <name type="scientific">Pseudanabaena cinerea FACHB-1277</name>
    <dbReference type="NCBI Taxonomy" id="2949581"/>
    <lineage>
        <taxon>Bacteria</taxon>
        <taxon>Bacillati</taxon>
        <taxon>Cyanobacteriota</taxon>
        <taxon>Cyanophyceae</taxon>
        <taxon>Pseudanabaenales</taxon>
        <taxon>Pseudanabaenaceae</taxon>
        <taxon>Pseudanabaena</taxon>
        <taxon>Pseudanabaena cinerea</taxon>
    </lineage>
</organism>
<dbReference type="AlphaFoldDB" id="A0A926UX37"/>
<feature type="region of interest" description="Disordered" evidence="1">
    <location>
        <begin position="46"/>
        <end position="75"/>
    </location>
</feature>
<comment type="caution">
    <text evidence="2">The sequence shown here is derived from an EMBL/GenBank/DDBJ whole genome shotgun (WGS) entry which is preliminary data.</text>
</comment>
<reference evidence="2" key="2">
    <citation type="submission" date="2020-08" db="EMBL/GenBank/DDBJ databases">
        <authorList>
            <person name="Chen M."/>
            <person name="Teng W."/>
            <person name="Zhao L."/>
            <person name="Hu C."/>
            <person name="Zhou Y."/>
            <person name="Han B."/>
            <person name="Song L."/>
            <person name="Shu W."/>
        </authorList>
    </citation>
    <scope>NUCLEOTIDE SEQUENCE</scope>
    <source>
        <strain evidence="2">FACHB-1277</strain>
    </source>
</reference>
<feature type="compositionally biased region" description="Low complexity" evidence="1">
    <location>
        <begin position="46"/>
        <end position="55"/>
    </location>
</feature>
<proteinExistence type="predicted"/>
<evidence type="ECO:0000313" key="3">
    <source>
        <dbReference type="Proteomes" id="UP000631421"/>
    </source>
</evidence>
<name>A0A926UX37_9CYAN</name>
<accession>A0A926UX37</accession>
<evidence type="ECO:0000256" key="1">
    <source>
        <dbReference type="SAM" id="MobiDB-lite"/>
    </source>
</evidence>
<dbReference type="RefSeq" id="WP_190353278.1">
    <property type="nucleotide sequence ID" value="NZ_JACJPY010000158.1"/>
</dbReference>
<reference evidence="2" key="1">
    <citation type="journal article" date="2015" name="ISME J.">
        <title>Draft Genome Sequence of Streptomyces incarnatus NRRL8089, which Produces the Nucleoside Antibiotic Sinefungin.</title>
        <authorList>
            <person name="Oshima K."/>
            <person name="Hattori M."/>
            <person name="Shimizu H."/>
            <person name="Fukuda K."/>
            <person name="Nemoto M."/>
            <person name="Inagaki K."/>
            <person name="Tamura T."/>
        </authorList>
    </citation>
    <scope>NUCLEOTIDE SEQUENCE</scope>
    <source>
        <strain evidence="2">FACHB-1277</strain>
    </source>
</reference>
<gene>
    <name evidence="2" type="ORF">H6F44_22310</name>
</gene>
<evidence type="ECO:0000313" key="2">
    <source>
        <dbReference type="EMBL" id="MBD2152822.1"/>
    </source>
</evidence>
<dbReference type="EMBL" id="JACJPY010000158">
    <property type="protein sequence ID" value="MBD2152822.1"/>
    <property type="molecule type" value="Genomic_DNA"/>
</dbReference>
<sequence length="75" mass="7907">MTVSQQKVYLITDTQRDALLSYLQERPYKEVAAGIEFLLNATTATLSASSESDATPGATDAPSDAPDGSQANSPE</sequence>
<dbReference type="Proteomes" id="UP000631421">
    <property type="component" value="Unassembled WGS sequence"/>
</dbReference>